<name>A0A251T5E4_HELAN</name>
<sequence>MASSSSGKITISTSSTFSPSLGIELLSGANFATWRDTVKLTLGMVDLDYALRHDPPAALTTESTADQKIEHEK</sequence>
<keyword evidence="2" id="KW-1185">Reference proteome</keyword>
<proteinExistence type="predicted"/>
<dbReference type="EMBL" id="CM007901">
    <property type="protein sequence ID" value="OTG06023.1"/>
    <property type="molecule type" value="Genomic_DNA"/>
</dbReference>
<accession>A0A251T5E4</accession>
<protein>
    <submittedName>
        <fullName evidence="1">Uncharacterized protein</fullName>
    </submittedName>
</protein>
<dbReference type="Proteomes" id="UP000215914">
    <property type="component" value="Chromosome 12"/>
</dbReference>
<evidence type="ECO:0000313" key="2">
    <source>
        <dbReference type="Proteomes" id="UP000215914"/>
    </source>
</evidence>
<dbReference type="InParanoid" id="A0A251T5E4"/>
<gene>
    <name evidence="1" type="ORF">HannXRQ_Chr12g0380131</name>
</gene>
<organism evidence="1 2">
    <name type="scientific">Helianthus annuus</name>
    <name type="common">Common sunflower</name>
    <dbReference type="NCBI Taxonomy" id="4232"/>
    <lineage>
        <taxon>Eukaryota</taxon>
        <taxon>Viridiplantae</taxon>
        <taxon>Streptophyta</taxon>
        <taxon>Embryophyta</taxon>
        <taxon>Tracheophyta</taxon>
        <taxon>Spermatophyta</taxon>
        <taxon>Magnoliopsida</taxon>
        <taxon>eudicotyledons</taxon>
        <taxon>Gunneridae</taxon>
        <taxon>Pentapetalae</taxon>
        <taxon>asterids</taxon>
        <taxon>campanulids</taxon>
        <taxon>Asterales</taxon>
        <taxon>Asteraceae</taxon>
        <taxon>Asteroideae</taxon>
        <taxon>Heliantheae alliance</taxon>
        <taxon>Heliantheae</taxon>
        <taxon>Helianthus</taxon>
    </lineage>
</organism>
<dbReference type="AlphaFoldDB" id="A0A251T5E4"/>
<reference evidence="2" key="1">
    <citation type="journal article" date="2017" name="Nature">
        <title>The sunflower genome provides insights into oil metabolism, flowering and Asterid evolution.</title>
        <authorList>
            <person name="Badouin H."/>
            <person name="Gouzy J."/>
            <person name="Grassa C.J."/>
            <person name="Murat F."/>
            <person name="Staton S.E."/>
            <person name="Cottret L."/>
            <person name="Lelandais-Briere C."/>
            <person name="Owens G.L."/>
            <person name="Carrere S."/>
            <person name="Mayjonade B."/>
            <person name="Legrand L."/>
            <person name="Gill N."/>
            <person name="Kane N.C."/>
            <person name="Bowers J.E."/>
            <person name="Hubner S."/>
            <person name="Bellec A."/>
            <person name="Berard A."/>
            <person name="Berges H."/>
            <person name="Blanchet N."/>
            <person name="Boniface M.C."/>
            <person name="Brunel D."/>
            <person name="Catrice O."/>
            <person name="Chaidir N."/>
            <person name="Claudel C."/>
            <person name="Donnadieu C."/>
            <person name="Faraut T."/>
            <person name="Fievet G."/>
            <person name="Helmstetter N."/>
            <person name="King M."/>
            <person name="Knapp S.J."/>
            <person name="Lai Z."/>
            <person name="Le Paslier M.C."/>
            <person name="Lippi Y."/>
            <person name="Lorenzon L."/>
            <person name="Mandel J.R."/>
            <person name="Marage G."/>
            <person name="Marchand G."/>
            <person name="Marquand E."/>
            <person name="Bret-Mestries E."/>
            <person name="Morien E."/>
            <person name="Nambeesan S."/>
            <person name="Nguyen T."/>
            <person name="Pegot-Espagnet P."/>
            <person name="Pouilly N."/>
            <person name="Raftis F."/>
            <person name="Sallet E."/>
            <person name="Schiex T."/>
            <person name="Thomas J."/>
            <person name="Vandecasteele C."/>
            <person name="Vares D."/>
            <person name="Vear F."/>
            <person name="Vautrin S."/>
            <person name="Crespi M."/>
            <person name="Mangin B."/>
            <person name="Burke J.M."/>
            <person name="Salse J."/>
            <person name="Munos S."/>
            <person name="Vincourt P."/>
            <person name="Rieseberg L.H."/>
            <person name="Langlade N.B."/>
        </authorList>
    </citation>
    <scope>NUCLEOTIDE SEQUENCE [LARGE SCALE GENOMIC DNA]</scope>
    <source>
        <strain evidence="2">cv. SF193</strain>
    </source>
</reference>
<evidence type="ECO:0000313" key="1">
    <source>
        <dbReference type="EMBL" id="OTG06023.1"/>
    </source>
</evidence>